<gene>
    <name evidence="2" type="ordered locus">AciX9_4071</name>
</gene>
<dbReference type="KEGG" id="acm:AciX9_4071"/>
<keyword evidence="3" id="KW-1185">Reference proteome</keyword>
<geneLocation type="plasmid" evidence="2 3">
    <name>pACIX901</name>
</geneLocation>
<proteinExistence type="predicted"/>
<dbReference type="EMBL" id="CP002481">
    <property type="protein sequence ID" value="ADW70855.1"/>
    <property type="molecule type" value="Genomic_DNA"/>
</dbReference>
<dbReference type="AlphaFoldDB" id="E8X5X1"/>
<feature type="compositionally biased region" description="Basic residues" evidence="1">
    <location>
        <begin position="1"/>
        <end position="14"/>
    </location>
</feature>
<dbReference type="Proteomes" id="UP000000343">
    <property type="component" value="Plasmid pACIX901"/>
</dbReference>
<evidence type="ECO:0000313" key="2">
    <source>
        <dbReference type="EMBL" id="ADW70855.1"/>
    </source>
</evidence>
<evidence type="ECO:0000313" key="3">
    <source>
        <dbReference type="Proteomes" id="UP000000343"/>
    </source>
</evidence>
<evidence type="ECO:0000256" key="1">
    <source>
        <dbReference type="SAM" id="MobiDB-lite"/>
    </source>
</evidence>
<organism evidence="3">
    <name type="scientific">Granulicella tundricola (strain ATCC BAA-1859 / DSM 23138 / MP5ACTX9)</name>
    <dbReference type="NCBI Taxonomy" id="1198114"/>
    <lineage>
        <taxon>Bacteria</taxon>
        <taxon>Pseudomonadati</taxon>
        <taxon>Acidobacteriota</taxon>
        <taxon>Terriglobia</taxon>
        <taxon>Terriglobales</taxon>
        <taxon>Acidobacteriaceae</taxon>
        <taxon>Granulicella</taxon>
    </lineage>
</organism>
<keyword evidence="2" id="KW-0614">Plasmid</keyword>
<dbReference type="HOGENOM" id="CLU_3310497_0_0_0"/>
<protein>
    <submittedName>
        <fullName evidence="2">Uncharacterized protein</fullName>
    </submittedName>
</protein>
<accession>E8X5X1</accession>
<feature type="region of interest" description="Disordered" evidence="1">
    <location>
        <begin position="1"/>
        <end position="22"/>
    </location>
</feature>
<reference evidence="3" key="1">
    <citation type="submission" date="2011-01" db="EMBL/GenBank/DDBJ databases">
        <title>Complete sequence of plasmid1 of Acidobacterium sp. MP5ACTX9.</title>
        <authorList>
            <consortium name="US DOE Joint Genome Institute"/>
            <person name="Lucas S."/>
            <person name="Copeland A."/>
            <person name="Lapidus A."/>
            <person name="Cheng J.-F."/>
            <person name="Goodwin L."/>
            <person name="Pitluck S."/>
            <person name="Teshima H."/>
            <person name="Detter J.C."/>
            <person name="Han C."/>
            <person name="Tapia R."/>
            <person name="Land M."/>
            <person name="Hauser L."/>
            <person name="Kyrpides N."/>
            <person name="Ivanova N."/>
            <person name="Ovchinnikova G."/>
            <person name="Pagani I."/>
            <person name="Rawat S.R."/>
            <person name="Mannisto M."/>
            <person name="Haggblom M.M."/>
            <person name="Woyke T."/>
        </authorList>
    </citation>
    <scope>NUCLEOTIDE SEQUENCE [LARGE SCALE GENOMIC DNA]</scope>
    <source>
        <strain evidence="3">MP5ACTX9</strain>
        <plasmid evidence="3">Plasmid pACIX901</plasmid>
    </source>
</reference>
<sequence>MRKPCLKQAYRKSTRSAESQSSATNFFRIFRERSLEALA</sequence>
<name>E8X5X1_GRATM</name>